<comment type="caution">
    <text evidence="1">The sequence shown here is derived from an EMBL/GenBank/DDBJ whole genome shotgun (WGS) entry which is preliminary data.</text>
</comment>
<evidence type="ECO:0000313" key="2">
    <source>
        <dbReference type="Proteomes" id="UP000479710"/>
    </source>
</evidence>
<protein>
    <submittedName>
        <fullName evidence="1">Uncharacterized protein</fullName>
    </submittedName>
</protein>
<proteinExistence type="predicted"/>
<dbReference type="AlphaFoldDB" id="A0A6G1CN53"/>
<dbReference type="EMBL" id="SPHZ02000008">
    <property type="protein sequence ID" value="KAF0901898.1"/>
    <property type="molecule type" value="Genomic_DNA"/>
</dbReference>
<evidence type="ECO:0000313" key="1">
    <source>
        <dbReference type="EMBL" id="KAF0901898.1"/>
    </source>
</evidence>
<name>A0A6G1CN53_9ORYZ</name>
<accession>A0A6G1CN53</accession>
<gene>
    <name evidence="1" type="ORF">E2562_006508</name>
</gene>
<organism evidence="1 2">
    <name type="scientific">Oryza meyeriana var. granulata</name>
    <dbReference type="NCBI Taxonomy" id="110450"/>
    <lineage>
        <taxon>Eukaryota</taxon>
        <taxon>Viridiplantae</taxon>
        <taxon>Streptophyta</taxon>
        <taxon>Embryophyta</taxon>
        <taxon>Tracheophyta</taxon>
        <taxon>Spermatophyta</taxon>
        <taxon>Magnoliopsida</taxon>
        <taxon>Liliopsida</taxon>
        <taxon>Poales</taxon>
        <taxon>Poaceae</taxon>
        <taxon>BOP clade</taxon>
        <taxon>Oryzoideae</taxon>
        <taxon>Oryzeae</taxon>
        <taxon>Oryzinae</taxon>
        <taxon>Oryza</taxon>
        <taxon>Oryza meyeriana</taxon>
    </lineage>
</organism>
<keyword evidence="2" id="KW-1185">Reference proteome</keyword>
<dbReference type="Proteomes" id="UP000479710">
    <property type="component" value="Unassembled WGS sequence"/>
</dbReference>
<reference evidence="1 2" key="1">
    <citation type="submission" date="2019-11" db="EMBL/GenBank/DDBJ databases">
        <title>Whole genome sequence of Oryza granulata.</title>
        <authorList>
            <person name="Li W."/>
        </authorList>
    </citation>
    <scope>NUCLEOTIDE SEQUENCE [LARGE SCALE GENOMIC DNA]</scope>
    <source>
        <strain evidence="2">cv. Menghai</strain>
        <tissue evidence="1">Leaf</tissue>
    </source>
</reference>
<sequence>MRHNHCQGRAALEPFRVKITDSQDETPEQYAIAFGRVNEVLEKMPELLEDKSWVEARFVVAVAVEYIFGYFVSRDHNFHLEPVEEGIQAVSEEATIVA</sequence>